<accession>A0ABY1QVW0</accession>
<organism evidence="1 2">
    <name type="scientific">Noviherbaspirillum suwonense</name>
    <dbReference type="NCBI Taxonomy" id="1224511"/>
    <lineage>
        <taxon>Bacteria</taxon>
        <taxon>Pseudomonadati</taxon>
        <taxon>Pseudomonadota</taxon>
        <taxon>Betaproteobacteria</taxon>
        <taxon>Burkholderiales</taxon>
        <taxon>Oxalobacteraceae</taxon>
        <taxon>Noviherbaspirillum</taxon>
    </lineage>
</organism>
<dbReference type="InterPro" id="IPR000709">
    <property type="entry name" value="Leu_Ile_Val-bd"/>
</dbReference>
<evidence type="ECO:0000313" key="2">
    <source>
        <dbReference type="Proteomes" id="UP001158049"/>
    </source>
</evidence>
<sequence>MNKDPVRIGLLFSETGVTSELESSQLYGALFAIQEINAQGGVDGRELVGVRYDPQSDNTSYKRLVEQLITEDKVNVIFGGYMSSSRKAMLPIVEKYNKLLFYPEQYEGFEFSNNVIYTGAAPNQNIVQLADYMVSRFGNRIYMIGSRYNYPYETNRTMQSLISNFPGNAIVGERYVSLYANFAAIEEVVKDIIEKRPDFIFCTLIGRSVSYLYQAFCNFGLDPGTMPIGSLNTSEAEIAIMGADAACGHFTSSPYFQSIDSPENRNTLARFFESSYGTLAIPNMNWEASYFGMKLFAKAFEKAGSDDIQSLLPCLLGSEIDAPQGNVRISPSNHHASLYPRIGQANSQGQFTILKDAVQRVEPDPYMVHHKWDRQDSKPLEKETT</sequence>
<comment type="caution">
    <text evidence="1">The sequence shown here is derived from an EMBL/GenBank/DDBJ whole genome shotgun (WGS) entry which is preliminary data.</text>
</comment>
<dbReference type="Gene3D" id="3.40.50.2300">
    <property type="match status" value="2"/>
</dbReference>
<dbReference type="Proteomes" id="UP001158049">
    <property type="component" value="Unassembled WGS sequence"/>
</dbReference>
<dbReference type="Pfam" id="PF13433">
    <property type="entry name" value="Peripla_BP_5"/>
    <property type="match status" value="1"/>
</dbReference>
<dbReference type="PRINTS" id="PR00337">
    <property type="entry name" value="LEUILEVALBP"/>
</dbReference>
<dbReference type="EMBL" id="FXUL01000037">
    <property type="protein sequence ID" value="SMP80661.1"/>
    <property type="molecule type" value="Genomic_DNA"/>
</dbReference>
<dbReference type="InterPro" id="IPR028082">
    <property type="entry name" value="Peripla_BP_I"/>
</dbReference>
<evidence type="ECO:0000313" key="1">
    <source>
        <dbReference type="EMBL" id="SMP80661.1"/>
    </source>
</evidence>
<reference evidence="1 2" key="1">
    <citation type="submission" date="2017-05" db="EMBL/GenBank/DDBJ databases">
        <authorList>
            <person name="Varghese N."/>
            <person name="Submissions S."/>
        </authorList>
    </citation>
    <scope>NUCLEOTIDE SEQUENCE [LARGE SCALE GENOMIC DNA]</scope>
    <source>
        <strain evidence="1 2">DSM 26001</strain>
    </source>
</reference>
<dbReference type="PANTHER" id="PTHR47628">
    <property type="match status" value="1"/>
</dbReference>
<gene>
    <name evidence="1" type="ORF">SAMN06295970_13721</name>
</gene>
<dbReference type="InterPro" id="IPR039570">
    <property type="entry name" value="AmiC_PBP1"/>
</dbReference>
<proteinExistence type="predicted"/>
<dbReference type="CDD" id="cd06357">
    <property type="entry name" value="PBP1_AmiC"/>
    <property type="match status" value="1"/>
</dbReference>
<dbReference type="RefSeq" id="WP_283445512.1">
    <property type="nucleotide sequence ID" value="NZ_FXUL01000037.1"/>
</dbReference>
<dbReference type="SUPFAM" id="SSF53822">
    <property type="entry name" value="Periplasmic binding protein-like I"/>
    <property type="match status" value="1"/>
</dbReference>
<keyword evidence="2" id="KW-1185">Reference proteome</keyword>
<dbReference type="PANTHER" id="PTHR47628:SF1">
    <property type="entry name" value="ALIPHATIC AMIDASE EXPRESSION-REGULATING PROTEIN"/>
    <property type="match status" value="1"/>
</dbReference>
<protein>
    <submittedName>
        <fullName evidence="1">Amino acid/amide ABC transporter substrate-binding protein, HAAT family</fullName>
    </submittedName>
</protein>
<name>A0ABY1QVW0_9BURK</name>